<reference evidence="2 3" key="1">
    <citation type="submission" date="2021-10" db="EMBL/GenBank/DDBJ databases">
        <title>Streptomyces gossypii sp. nov., isolated from soil collected from cotton field.</title>
        <authorList>
            <person name="Ge X."/>
            <person name="Chen X."/>
            <person name="Liu W."/>
        </authorList>
    </citation>
    <scope>NUCLEOTIDE SEQUENCE [LARGE SCALE GENOMIC DNA]</scope>
    <source>
        <strain evidence="2 3">N2-109</strain>
    </source>
</reference>
<dbReference type="SUPFAM" id="SSF46955">
    <property type="entry name" value="Putative DNA-binding domain"/>
    <property type="match status" value="1"/>
</dbReference>
<evidence type="ECO:0000259" key="1">
    <source>
        <dbReference type="PROSITE" id="PS50937"/>
    </source>
</evidence>
<proteinExistence type="predicted"/>
<feature type="non-terminal residue" evidence="2">
    <location>
        <position position="35"/>
    </location>
</feature>
<keyword evidence="3" id="KW-1185">Reference proteome</keyword>
<gene>
    <name evidence="2" type="ORF">LHJ74_34015</name>
</gene>
<comment type="caution">
    <text evidence="2">The sequence shown here is derived from an EMBL/GenBank/DDBJ whole genome shotgun (WGS) entry which is preliminary data.</text>
</comment>
<dbReference type="EMBL" id="JAJAGO010000048">
    <property type="protein sequence ID" value="MCT2594870.1"/>
    <property type="molecule type" value="Genomic_DNA"/>
</dbReference>
<protein>
    <submittedName>
        <fullName evidence="2">MerR family transcriptional regulator</fullName>
    </submittedName>
</protein>
<evidence type="ECO:0000313" key="2">
    <source>
        <dbReference type="EMBL" id="MCT2594870.1"/>
    </source>
</evidence>
<dbReference type="Proteomes" id="UP001156389">
    <property type="component" value="Unassembled WGS sequence"/>
</dbReference>
<sequence length="35" mass="3725">MSIGALAARFGVATHVLRHWESKGLLHPGRDAGGR</sequence>
<dbReference type="InterPro" id="IPR009061">
    <property type="entry name" value="DNA-bd_dom_put_sf"/>
</dbReference>
<accession>A0ABT2K3W3</accession>
<dbReference type="Pfam" id="PF00376">
    <property type="entry name" value="MerR"/>
    <property type="match status" value="1"/>
</dbReference>
<organism evidence="2 3">
    <name type="scientific">Streptomyces gossypii</name>
    <dbReference type="NCBI Taxonomy" id="2883101"/>
    <lineage>
        <taxon>Bacteria</taxon>
        <taxon>Bacillati</taxon>
        <taxon>Actinomycetota</taxon>
        <taxon>Actinomycetes</taxon>
        <taxon>Kitasatosporales</taxon>
        <taxon>Streptomycetaceae</taxon>
        <taxon>Streptomyces</taxon>
    </lineage>
</organism>
<dbReference type="InterPro" id="IPR000551">
    <property type="entry name" value="MerR-type_HTH_dom"/>
</dbReference>
<feature type="domain" description="HTH merR-type" evidence="1">
    <location>
        <begin position="1"/>
        <end position="35"/>
    </location>
</feature>
<dbReference type="Gene3D" id="1.10.1660.10">
    <property type="match status" value="1"/>
</dbReference>
<dbReference type="CDD" id="cd00592">
    <property type="entry name" value="HTH_MerR-like"/>
    <property type="match status" value="1"/>
</dbReference>
<name>A0ABT2K3W3_9ACTN</name>
<evidence type="ECO:0000313" key="3">
    <source>
        <dbReference type="Proteomes" id="UP001156389"/>
    </source>
</evidence>
<dbReference type="PROSITE" id="PS50937">
    <property type="entry name" value="HTH_MERR_2"/>
    <property type="match status" value="1"/>
</dbReference>